<organism evidence="6 7">
    <name type="scientific">Aliidiomarina minuta</name>
    <dbReference type="NCBI Taxonomy" id="880057"/>
    <lineage>
        <taxon>Bacteria</taxon>
        <taxon>Pseudomonadati</taxon>
        <taxon>Pseudomonadota</taxon>
        <taxon>Gammaproteobacteria</taxon>
        <taxon>Alteromonadales</taxon>
        <taxon>Idiomarinaceae</taxon>
        <taxon>Aliidiomarina</taxon>
    </lineage>
</organism>
<dbReference type="PANTHER" id="PTHR36985">
    <property type="entry name" value="TRANSLOCATION AND ASSEMBLY MODULE SUBUNIT TAMB"/>
    <property type="match status" value="1"/>
</dbReference>
<dbReference type="AlphaFoldDB" id="A0A432W394"/>
<dbReference type="OrthoDB" id="5555605at2"/>
<accession>A0A432W394</accession>
<keyword evidence="7" id="KW-1185">Reference proteome</keyword>
<dbReference type="GO" id="GO:0097347">
    <property type="term" value="C:TAM protein secretion complex"/>
    <property type="evidence" value="ECO:0007669"/>
    <property type="project" value="TreeGrafter"/>
</dbReference>
<dbReference type="GO" id="GO:0009306">
    <property type="term" value="P:protein secretion"/>
    <property type="evidence" value="ECO:0007669"/>
    <property type="project" value="InterPro"/>
</dbReference>
<dbReference type="PANTHER" id="PTHR36985:SF1">
    <property type="entry name" value="TRANSLOCATION AND ASSEMBLY MODULE SUBUNIT TAMB"/>
    <property type="match status" value="1"/>
</dbReference>
<dbReference type="GO" id="GO:0005886">
    <property type="term" value="C:plasma membrane"/>
    <property type="evidence" value="ECO:0007669"/>
    <property type="project" value="InterPro"/>
</dbReference>
<dbReference type="InterPro" id="IPR007452">
    <property type="entry name" value="TamB_C"/>
</dbReference>
<evidence type="ECO:0000259" key="5">
    <source>
        <dbReference type="Pfam" id="PF04357"/>
    </source>
</evidence>
<evidence type="ECO:0000256" key="4">
    <source>
        <dbReference type="ARBA" id="ARBA00023136"/>
    </source>
</evidence>
<reference evidence="6 7" key="1">
    <citation type="journal article" date="2011" name="Front. Microbiol.">
        <title>Genomic signatures of strain selection and enhancement in Bacillus atrophaeus var. globigii, a historical biowarfare simulant.</title>
        <authorList>
            <person name="Gibbons H.S."/>
            <person name="Broomall S.M."/>
            <person name="McNew L.A."/>
            <person name="Daligault H."/>
            <person name="Chapman C."/>
            <person name="Bruce D."/>
            <person name="Karavis M."/>
            <person name="Krepps M."/>
            <person name="McGregor P.A."/>
            <person name="Hong C."/>
            <person name="Park K.H."/>
            <person name="Akmal A."/>
            <person name="Feldman A."/>
            <person name="Lin J.S."/>
            <person name="Chang W.E."/>
            <person name="Higgs B.W."/>
            <person name="Demirev P."/>
            <person name="Lindquist J."/>
            <person name="Liem A."/>
            <person name="Fochler E."/>
            <person name="Read T.D."/>
            <person name="Tapia R."/>
            <person name="Johnson S."/>
            <person name="Bishop-Lilly K.A."/>
            <person name="Detter C."/>
            <person name="Han C."/>
            <person name="Sozhamannan S."/>
            <person name="Rosenzweig C.N."/>
            <person name="Skowronski E.W."/>
        </authorList>
    </citation>
    <scope>NUCLEOTIDE SEQUENCE [LARGE SCALE GENOMIC DNA]</scope>
    <source>
        <strain evidence="6 7">MLST1</strain>
    </source>
</reference>
<name>A0A432W394_9GAMM</name>
<sequence length="1219" mass="133672">MTKTRRWFARIVGTLCALILLTVIALFSLLSTTTGTGLTLQAANRVLPGELSWQGLEGHLLRDIQFQQLRYEDGETQIQLQDLKLRWRPWRLLGRQVHIRQFDIGSADVQFPSGDETPEQTDTIEQIELPDIDLPVNLRFDRVLVSNTNIKVGDFEQQINQLNLRLITHGGRITIHRLILDVPQGLANVKGFIEPYGDYNLNLTTMVQTEVPELGAIRAEGRLQGSRHELNLEQRVSGFATALLNANVQQPTHLKQLTWNADLELTALAIAQVEEHIEELNLSFEGSGTITEVQGNLAFYSQLHEHGEVTLNSEFSLLENELTLDNLTIKAPAYETEASFAGVATMGENLHVDIQGQATYADYEVQSFSLQAEGDEQGAQQLSLRADSVEGNIAVTGSFLWEPHLAWNLAVQADAMDIGRISSDWPGILALDAHVEGNMAEELMLTLQLNELSGHIREQTLQGSGRVGVEGESISAEAFKLQWGEAQLRADGTASAQELSLTWNLSVNDISLLLPGIEGNLQAQGAVDGPTESPILNTQFELSDFSYQDYSVESLQADIEIDSQLRQLPTGYIDAQNIDLGELVLSSVALRLEQNDEHQVRLRIDSDSLQANLGLNGNWEAEQQRWIGRVNSMQLRYPEAGRWNLTTPATLMVSPTEISMQNLCLMIATRDSELCLGGDWDQASDAINASVNADNISFSVFRPWIPAEVELAGEFDIQGQFNKLEEDMNYRLAVTLHETVAGIPAQDINFTIDPSQLIHIEGDQNRLEGSFNLLSEQLDGSVTAEAVIEQLMNEPMLEATLNLRMQDLSFVSVLTPDLQSVNGLLSGEIQLAGPLTEPVITGGLELADGTAEIPSTGLMLENINVLVDAPNSTGQPFTLSGNLTAGEGNLSLEGEYFLAEQRANLDIQGSAFPALRTRDIDVTIAPDLQIEYSPELLRIRGSVNVPSARITPPDFESVDSVSRDTVLIGEEGSVYDESITELPIDADVQVRLGDDVRVSAYGFEGRLVGQLRIIEQPGQETAGVGNIDVAEGQYELYGQALSIERGRLIFTGGPIANPGLDLRVERNIDADSVLVGARIGGTLENPNLSLFSTPTMQDRDILTYLILGRGPGESSQGEENMLARASLALGMSGGNIVGERLSDTLGVDEVALDSGDTFESTSLYIGKHLSSRLYVRYGIGLVEPVTTFFIRYRLSDRLNFESHTGGERSGADIFYSIER</sequence>
<dbReference type="Proteomes" id="UP000288293">
    <property type="component" value="Unassembled WGS sequence"/>
</dbReference>
<keyword evidence="2" id="KW-0812">Transmembrane</keyword>
<proteinExistence type="predicted"/>
<keyword evidence="3" id="KW-1133">Transmembrane helix</keyword>
<evidence type="ECO:0000256" key="2">
    <source>
        <dbReference type="ARBA" id="ARBA00022692"/>
    </source>
</evidence>
<keyword evidence="4" id="KW-0472">Membrane</keyword>
<comment type="subcellular location">
    <subcellularLocation>
        <location evidence="1">Membrane</location>
        <topology evidence="1">Single-pass membrane protein</topology>
    </subcellularLocation>
</comment>
<gene>
    <name evidence="6" type="ORF">CWE09_11795</name>
</gene>
<dbReference type="EMBL" id="PIPL01000003">
    <property type="protein sequence ID" value="RUO23830.1"/>
    <property type="molecule type" value="Genomic_DNA"/>
</dbReference>
<evidence type="ECO:0000313" key="6">
    <source>
        <dbReference type="EMBL" id="RUO23830.1"/>
    </source>
</evidence>
<comment type="caution">
    <text evidence="6">The sequence shown here is derived from an EMBL/GenBank/DDBJ whole genome shotgun (WGS) entry which is preliminary data.</text>
</comment>
<dbReference type="RefSeq" id="WP_126804250.1">
    <property type="nucleotide sequence ID" value="NZ_PIPL01000003.1"/>
</dbReference>
<evidence type="ECO:0000256" key="3">
    <source>
        <dbReference type="ARBA" id="ARBA00022989"/>
    </source>
</evidence>
<dbReference type="Pfam" id="PF04357">
    <property type="entry name" value="TamB"/>
    <property type="match status" value="1"/>
</dbReference>
<protein>
    <recommendedName>
        <fullName evidence="5">Translocation and assembly module TamB C-terminal domain-containing protein</fullName>
    </recommendedName>
</protein>
<evidence type="ECO:0000313" key="7">
    <source>
        <dbReference type="Proteomes" id="UP000288293"/>
    </source>
</evidence>
<evidence type="ECO:0000256" key="1">
    <source>
        <dbReference type="ARBA" id="ARBA00004167"/>
    </source>
</evidence>
<feature type="domain" description="Translocation and assembly module TamB C-terminal" evidence="5">
    <location>
        <begin position="885"/>
        <end position="1218"/>
    </location>
</feature>